<evidence type="ECO:0000259" key="7">
    <source>
        <dbReference type="Pfam" id="PF00557"/>
    </source>
</evidence>
<dbReference type="Proteomes" id="UP000178750">
    <property type="component" value="Unassembled WGS sequence"/>
</dbReference>
<dbReference type="EMBL" id="MGGF01000042">
    <property type="protein sequence ID" value="OGM21278.1"/>
    <property type="molecule type" value="Genomic_DNA"/>
</dbReference>
<dbReference type="Gene3D" id="3.90.230.10">
    <property type="entry name" value="Creatinase/methionine aminopeptidase superfamily"/>
    <property type="match status" value="1"/>
</dbReference>
<dbReference type="SUPFAM" id="SSF55920">
    <property type="entry name" value="Creatinase/aminopeptidase"/>
    <property type="match status" value="1"/>
</dbReference>
<name>A0A1F7Y3P7_9BACT</name>
<dbReference type="InterPro" id="IPR000994">
    <property type="entry name" value="Pept_M24"/>
</dbReference>
<dbReference type="NCBIfam" id="TIGR00500">
    <property type="entry name" value="met_pdase_I"/>
    <property type="match status" value="1"/>
</dbReference>
<dbReference type="GO" id="GO:0006508">
    <property type="term" value="P:proteolysis"/>
    <property type="evidence" value="ECO:0007669"/>
    <property type="project" value="UniProtKB-KW"/>
</dbReference>
<dbReference type="PRINTS" id="PR00599">
    <property type="entry name" value="MAPEPTIDASE"/>
</dbReference>
<keyword evidence="2 6" id="KW-0031">Aminopeptidase</keyword>
<reference evidence="8 9" key="1">
    <citation type="journal article" date="2016" name="Nat. Commun.">
        <title>Thousands of microbial genomes shed light on interconnected biogeochemical processes in an aquifer system.</title>
        <authorList>
            <person name="Anantharaman K."/>
            <person name="Brown C.T."/>
            <person name="Hug L.A."/>
            <person name="Sharon I."/>
            <person name="Castelle C.J."/>
            <person name="Probst A.J."/>
            <person name="Thomas B.C."/>
            <person name="Singh A."/>
            <person name="Wilkins M.J."/>
            <person name="Karaoz U."/>
            <person name="Brodie E.L."/>
            <person name="Williams K.H."/>
            <person name="Hubbard S.S."/>
            <person name="Banfield J.F."/>
        </authorList>
    </citation>
    <scope>NUCLEOTIDE SEQUENCE [LARGE SCALE GENOMIC DNA]</scope>
</reference>
<comment type="caution">
    <text evidence="8">The sequence shown here is derived from an EMBL/GenBank/DDBJ whole genome shotgun (WGS) entry which is preliminary data.</text>
</comment>
<evidence type="ECO:0000256" key="4">
    <source>
        <dbReference type="ARBA" id="ARBA00022723"/>
    </source>
</evidence>
<comment type="function">
    <text evidence="1">Removes the N-terminal methionine from nascent proteins. The N-terminal methionine is often cleaved when the second residue in the primary sequence is small and uncharged (Met-Ala-, Cys, Gly, Pro, Ser, Thr, or Val). Requires deformylation of the N(alpha)-formylated initiator methionine before it can be hydrolyzed.</text>
</comment>
<comment type="cofactor">
    <cofactor evidence="6">
        <name>Co(2+)</name>
        <dbReference type="ChEBI" id="CHEBI:48828"/>
    </cofactor>
    <cofactor evidence="6">
        <name>Zn(2+)</name>
        <dbReference type="ChEBI" id="CHEBI:29105"/>
    </cofactor>
    <cofactor evidence="6">
        <name>Mn(2+)</name>
        <dbReference type="ChEBI" id="CHEBI:29035"/>
    </cofactor>
    <cofactor evidence="6">
        <name>Fe(2+)</name>
        <dbReference type="ChEBI" id="CHEBI:29033"/>
    </cofactor>
    <text evidence="6">Binds 2 divalent metal cations per subunit. Has a high-affinity and a low affinity metal-binding site. The true nature of the physiological cofactor is under debate. The enzyme is active with cobalt, zinc, manganese or divalent iron ions.</text>
</comment>
<protein>
    <recommendedName>
        <fullName evidence="6">Methionine aminopeptidase</fullName>
        <ecNumber evidence="6">3.4.11.18</ecNumber>
    </recommendedName>
</protein>
<dbReference type="InterPro" id="IPR001714">
    <property type="entry name" value="Pept_M24_MAP"/>
</dbReference>
<dbReference type="GO" id="GO:0070006">
    <property type="term" value="F:metalloaminopeptidase activity"/>
    <property type="evidence" value="ECO:0007669"/>
    <property type="project" value="InterPro"/>
</dbReference>
<dbReference type="Pfam" id="PF00557">
    <property type="entry name" value="Peptidase_M24"/>
    <property type="match status" value="1"/>
</dbReference>
<dbReference type="GO" id="GO:0004239">
    <property type="term" value="F:initiator methionyl aminopeptidase activity"/>
    <property type="evidence" value="ECO:0007669"/>
    <property type="project" value="UniProtKB-EC"/>
</dbReference>
<evidence type="ECO:0000256" key="3">
    <source>
        <dbReference type="ARBA" id="ARBA00022670"/>
    </source>
</evidence>
<evidence type="ECO:0000256" key="1">
    <source>
        <dbReference type="ARBA" id="ARBA00002521"/>
    </source>
</evidence>
<gene>
    <name evidence="8" type="ORF">A2863_00245</name>
</gene>
<dbReference type="GO" id="GO:0046872">
    <property type="term" value="F:metal ion binding"/>
    <property type="evidence" value="ECO:0007669"/>
    <property type="project" value="UniProtKB-KW"/>
</dbReference>
<comment type="catalytic activity">
    <reaction evidence="6">
        <text>Release of N-terminal amino acids, preferentially methionine, from peptides and arylamides.</text>
        <dbReference type="EC" id="3.4.11.18"/>
    </reaction>
</comment>
<dbReference type="AlphaFoldDB" id="A0A1F7Y3P7"/>
<dbReference type="GO" id="GO:0005829">
    <property type="term" value="C:cytosol"/>
    <property type="evidence" value="ECO:0007669"/>
    <property type="project" value="TreeGrafter"/>
</dbReference>
<feature type="domain" description="Peptidase M24" evidence="7">
    <location>
        <begin position="1"/>
        <end position="229"/>
    </location>
</feature>
<keyword evidence="4 6" id="KW-0479">Metal-binding</keyword>
<evidence type="ECO:0000256" key="2">
    <source>
        <dbReference type="ARBA" id="ARBA00022438"/>
    </source>
</evidence>
<evidence type="ECO:0000313" key="8">
    <source>
        <dbReference type="EMBL" id="OGM21278.1"/>
    </source>
</evidence>
<proteinExistence type="inferred from homology"/>
<organism evidence="8 9">
    <name type="scientific">Candidatus Woesebacteria bacterium RIFCSPHIGHO2_01_FULL_38_9b</name>
    <dbReference type="NCBI Taxonomy" id="1802493"/>
    <lineage>
        <taxon>Bacteria</taxon>
        <taxon>Candidatus Woeseibacteriota</taxon>
    </lineage>
</organism>
<evidence type="ECO:0000313" key="9">
    <source>
        <dbReference type="Proteomes" id="UP000178750"/>
    </source>
</evidence>
<sequence length="245" mass="26356">MQEGGKKLSHVKNSLEKAVKEGISAMEIENLANDLMAKEGGKPSFKMVDGYRWATCVNVNNGVVHGIPKKSIIFKRGDLVSIDVGMFYKGFHTDTSFSVGVSTGVKTNKFIETGKIALKKAISEAKVGKRIWDISNAIETTLNKAGYSPIRSLVGHGVGRELHEDPQIPCFVDSLKRNESPIIPEGAVLAIEVMYTKGGSNVSLSDDGWTINTADGKIAGLFEETVAITKKGSIVLTELDSGLTN</sequence>
<dbReference type="PANTHER" id="PTHR43330:SF27">
    <property type="entry name" value="METHIONINE AMINOPEPTIDASE"/>
    <property type="match status" value="1"/>
</dbReference>
<keyword evidence="5" id="KW-0378">Hydrolase</keyword>
<comment type="similarity">
    <text evidence="6">Belongs to the peptidase M24A family.</text>
</comment>
<accession>A0A1F7Y3P7</accession>
<evidence type="ECO:0000256" key="6">
    <source>
        <dbReference type="RuleBase" id="RU003653"/>
    </source>
</evidence>
<dbReference type="InterPro" id="IPR002467">
    <property type="entry name" value="Pept_M24A_MAP1"/>
</dbReference>
<dbReference type="EC" id="3.4.11.18" evidence="6"/>
<keyword evidence="3 6" id="KW-0645">Protease</keyword>
<dbReference type="InterPro" id="IPR036005">
    <property type="entry name" value="Creatinase/aminopeptidase-like"/>
</dbReference>
<dbReference type="PANTHER" id="PTHR43330">
    <property type="entry name" value="METHIONINE AMINOPEPTIDASE"/>
    <property type="match status" value="1"/>
</dbReference>
<evidence type="ECO:0000256" key="5">
    <source>
        <dbReference type="ARBA" id="ARBA00022801"/>
    </source>
</evidence>